<evidence type="ECO:0000256" key="3">
    <source>
        <dbReference type="ARBA" id="ARBA00022814"/>
    </source>
</evidence>
<dbReference type="OrthoDB" id="9807233at2"/>
<dbReference type="PANTHER" id="PTHR22648:SF0">
    <property type="entry name" value="TRANSCRIPTION TERMINATION_ANTITERMINATION PROTEIN NUSA"/>
    <property type="match status" value="1"/>
</dbReference>
<dbReference type="FunFam" id="3.30.300.20:FF:000002">
    <property type="entry name" value="Transcription termination/antitermination protein NusA"/>
    <property type="match status" value="1"/>
</dbReference>
<evidence type="ECO:0000256" key="2">
    <source>
        <dbReference type="ARBA" id="ARBA00022490"/>
    </source>
</evidence>
<comment type="function">
    <text evidence="7">Participates in both transcription termination and antitermination.</text>
</comment>
<dbReference type="InterPro" id="IPR009019">
    <property type="entry name" value="KH_sf_prok-type"/>
</dbReference>
<dbReference type="Gene3D" id="2.40.50.140">
    <property type="entry name" value="Nucleic acid-binding proteins"/>
    <property type="match status" value="1"/>
</dbReference>
<comment type="subcellular location">
    <subcellularLocation>
        <location evidence="7">Cytoplasm</location>
    </subcellularLocation>
</comment>
<evidence type="ECO:0000259" key="8">
    <source>
        <dbReference type="Pfam" id="PF08529"/>
    </source>
</evidence>
<dbReference type="GO" id="GO:0005829">
    <property type="term" value="C:cytosol"/>
    <property type="evidence" value="ECO:0007669"/>
    <property type="project" value="TreeGrafter"/>
</dbReference>
<evidence type="ECO:0000256" key="1">
    <source>
        <dbReference type="ARBA" id="ARBA00022472"/>
    </source>
</evidence>
<dbReference type="SUPFAM" id="SSF69705">
    <property type="entry name" value="Transcription factor NusA, N-terminal domain"/>
    <property type="match status" value="1"/>
</dbReference>
<dbReference type="CDD" id="cd04455">
    <property type="entry name" value="S1_NusA"/>
    <property type="match status" value="1"/>
</dbReference>
<dbReference type="Proteomes" id="UP000287701">
    <property type="component" value="Chromosome"/>
</dbReference>
<dbReference type="InterPro" id="IPR013735">
    <property type="entry name" value="TF_NusA_N"/>
</dbReference>
<evidence type="ECO:0000256" key="6">
    <source>
        <dbReference type="ARBA" id="ARBA00023163"/>
    </source>
</evidence>
<dbReference type="InterPro" id="IPR030842">
    <property type="entry name" value="TF_NusA_bacterial"/>
</dbReference>
<dbReference type="InterPro" id="IPR015946">
    <property type="entry name" value="KH_dom-like_a/b"/>
</dbReference>
<keyword evidence="2 7" id="KW-0963">Cytoplasm</keyword>
<proteinExistence type="inferred from homology"/>
<dbReference type="Pfam" id="PF13184">
    <property type="entry name" value="KH_NusA_1st"/>
    <property type="match status" value="1"/>
</dbReference>
<reference evidence="11 12" key="1">
    <citation type="submission" date="2019-01" db="EMBL/GenBank/DDBJ databases">
        <title>Whole Genome of Ornithobacterium rhinotracheale FARPER-174b.</title>
        <authorList>
            <person name="Tataje-Lavanda L.A."/>
            <person name="Montalvan A."/>
            <person name="Montesinos R."/>
            <person name="Zimic M."/>
            <person name="Fernandez-Sanchez M."/>
            <person name="Fernandez-Diaz M."/>
        </authorList>
    </citation>
    <scope>NUCLEOTIDE SEQUENCE [LARGE SCALE GENOMIC DNA]</scope>
    <source>
        <strain evidence="11 12">FARPER-174b</strain>
    </source>
</reference>
<evidence type="ECO:0000256" key="5">
    <source>
        <dbReference type="ARBA" id="ARBA00023015"/>
    </source>
</evidence>
<comment type="subunit">
    <text evidence="7">Monomer. Binds directly to the core enzyme of the DNA-dependent RNA polymerase and to nascent RNA.</text>
</comment>
<dbReference type="Pfam" id="PF26594">
    <property type="entry name" value="KH_NusA_2nd"/>
    <property type="match status" value="1"/>
</dbReference>
<dbReference type="EMBL" id="CP035107">
    <property type="protein sequence ID" value="QAR31733.1"/>
    <property type="molecule type" value="Genomic_DNA"/>
</dbReference>
<dbReference type="Gene3D" id="3.30.300.20">
    <property type="match status" value="2"/>
</dbReference>
<comment type="similarity">
    <text evidence="7">Belongs to the NusA family.</text>
</comment>
<dbReference type="Gene3D" id="3.30.1480.10">
    <property type="entry name" value="NusA, N-terminal domain"/>
    <property type="match status" value="1"/>
</dbReference>
<keyword evidence="6 7" id="KW-0804">Transcription</keyword>
<gene>
    <name evidence="7 11" type="primary">nusA</name>
    <name evidence="11" type="ORF">EQP59_10470</name>
</gene>
<feature type="domain" description="Transcription factor NusA N-terminal" evidence="8">
    <location>
        <begin position="6"/>
        <end position="124"/>
    </location>
</feature>
<dbReference type="InterPro" id="IPR025249">
    <property type="entry name" value="TF_NusA_KH_1st"/>
</dbReference>
<accession>A0A410JU79</accession>
<dbReference type="NCBIfam" id="TIGR01953">
    <property type="entry name" value="NusA"/>
    <property type="match status" value="1"/>
</dbReference>
<dbReference type="PANTHER" id="PTHR22648">
    <property type="entry name" value="TRANSCRIPTION TERMINATION FACTOR NUSA"/>
    <property type="match status" value="1"/>
</dbReference>
<dbReference type="GO" id="GO:0003700">
    <property type="term" value="F:DNA-binding transcription factor activity"/>
    <property type="evidence" value="ECO:0007669"/>
    <property type="project" value="InterPro"/>
</dbReference>
<protein>
    <recommendedName>
        <fullName evidence="7">Transcription termination/antitermination protein NusA</fullName>
    </recommendedName>
</protein>
<dbReference type="AlphaFoldDB" id="A0A410JU79"/>
<evidence type="ECO:0000256" key="4">
    <source>
        <dbReference type="ARBA" id="ARBA00022884"/>
    </source>
</evidence>
<name>A0A410JU79_ORNRH</name>
<dbReference type="InterPro" id="IPR058582">
    <property type="entry name" value="KH_NusA_2nd"/>
</dbReference>
<keyword evidence="3 7" id="KW-0889">Transcription antitermination</keyword>
<dbReference type="GO" id="GO:0003723">
    <property type="term" value="F:RNA binding"/>
    <property type="evidence" value="ECO:0007669"/>
    <property type="project" value="UniProtKB-UniRule"/>
</dbReference>
<evidence type="ECO:0000256" key="7">
    <source>
        <dbReference type="HAMAP-Rule" id="MF_00945"/>
    </source>
</evidence>
<dbReference type="Pfam" id="PF08529">
    <property type="entry name" value="NusA_N"/>
    <property type="match status" value="1"/>
</dbReference>
<dbReference type="InterPro" id="IPR010213">
    <property type="entry name" value="TF_NusA"/>
</dbReference>
<sequence length="412" mass="47230">MNNQALIESFAEFKDVKNINKETLMAIIVDSLRLVLRKKYGSDENFDIIVNPDKGGLQIYHNRVVVEDDELEDENAEITLSDAKKIALDYEVGEEVSEEIFIEDLGRREILTLSQHIKSKIIEHDNANIYEKFKDLEGEIVSGEVHHIRKGRHVIIVDDEQNEMILPKDQQIPSDFFKKGETIRAVVHEVVLRGNKPQVIISRTDNAFMERLFEQEIPEIFDGLITIKRVAREPGDKAKVAVESYDDRIDPVGACVGMRGSRIHTIVRELRNENIDVINYTSNPELMVQRALAPAQVNRVEIDQDKNRVSVYVEAEEVSKAIGARGVNVRLASKIIDMEIDVFRDGLQDEDVELTEFNDEIEQYIIDEFKKIGLDTAKSILEQDISDLVEHVDLEEETILHVIEILKEEFKD</sequence>
<dbReference type="GO" id="GO:0006353">
    <property type="term" value="P:DNA-templated transcription termination"/>
    <property type="evidence" value="ECO:0007669"/>
    <property type="project" value="UniProtKB-UniRule"/>
</dbReference>
<keyword evidence="4 7" id="KW-0694">RNA-binding</keyword>
<dbReference type="SUPFAM" id="SSF54814">
    <property type="entry name" value="Prokaryotic type KH domain (KH-domain type II)"/>
    <property type="match status" value="2"/>
</dbReference>
<dbReference type="RefSeq" id="WP_128502172.1">
    <property type="nucleotide sequence ID" value="NZ_CP035107.1"/>
</dbReference>
<dbReference type="InterPro" id="IPR036555">
    <property type="entry name" value="NusA_N_sf"/>
</dbReference>
<evidence type="ECO:0000259" key="9">
    <source>
        <dbReference type="Pfam" id="PF13184"/>
    </source>
</evidence>
<evidence type="ECO:0000313" key="11">
    <source>
        <dbReference type="EMBL" id="QAR31733.1"/>
    </source>
</evidence>
<organism evidence="11 12">
    <name type="scientific">Ornithobacterium rhinotracheale</name>
    <dbReference type="NCBI Taxonomy" id="28251"/>
    <lineage>
        <taxon>Bacteria</taxon>
        <taxon>Pseudomonadati</taxon>
        <taxon>Bacteroidota</taxon>
        <taxon>Flavobacteriia</taxon>
        <taxon>Flavobacteriales</taxon>
        <taxon>Weeksellaceae</taxon>
        <taxon>Ornithobacterium</taxon>
    </lineage>
</organism>
<feature type="domain" description="Transcription factor NusA first KH" evidence="9">
    <location>
        <begin position="203"/>
        <end position="280"/>
    </location>
</feature>
<feature type="domain" description="NusA-like second KH" evidence="10">
    <location>
        <begin position="286"/>
        <end position="345"/>
    </location>
</feature>
<dbReference type="HAMAP" id="MF_00945_B">
    <property type="entry name" value="NusA_B"/>
    <property type="match status" value="1"/>
</dbReference>
<dbReference type="CDD" id="cd22529">
    <property type="entry name" value="KH-II_NusA_rpt2"/>
    <property type="match status" value="1"/>
</dbReference>
<dbReference type="CDD" id="cd02134">
    <property type="entry name" value="KH-II_NusA_rpt1"/>
    <property type="match status" value="1"/>
</dbReference>
<dbReference type="GO" id="GO:0031564">
    <property type="term" value="P:transcription antitermination"/>
    <property type="evidence" value="ECO:0007669"/>
    <property type="project" value="UniProtKB-UniRule"/>
</dbReference>
<evidence type="ECO:0000313" key="12">
    <source>
        <dbReference type="Proteomes" id="UP000287701"/>
    </source>
</evidence>
<keyword evidence="1 7" id="KW-0806">Transcription termination</keyword>
<keyword evidence="5 7" id="KW-0805">Transcription regulation</keyword>
<dbReference type="InterPro" id="IPR012340">
    <property type="entry name" value="NA-bd_OB-fold"/>
</dbReference>
<evidence type="ECO:0000259" key="10">
    <source>
        <dbReference type="Pfam" id="PF26594"/>
    </source>
</evidence>
<dbReference type="SUPFAM" id="SSF50249">
    <property type="entry name" value="Nucleic acid-binding proteins"/>
    <property type="match status" value="1"/>
</dbReference>